<dbReference type="GO" id="GO:0046983">
    <property type="term" value="F:protein dimerization activity"/>
    <property type="evidence" value="ECO:0007669"/>
    <property type="project" value="InterPro"/>
</dbReference>
<keyword evidence="3" id="KW-0863">Zinc-finger</keyword>
<evidence type="ECO:0000256" key="4">
    <source>
        <dbReference type="ARBA" id="ARBA00022833"/>
    </source>
</evidence>
<dbReference type="Pfam" id="PF14372">
    <property type="entry name" value="hAT-like_RNase-H"/>
    <property type="match status" value="1"/>
</dbReference>
<dbReference type="SUPFAM" id="SSF140996">
    <property type="entry name" value="Hermes dimerisation domain"/>
    <property type="match status" value="1"/>
</dbReference>
<evidence type="ECO:0000313" key="9">
    <source>
        <dbReference type="EMBL" id="RHN42999.1"/>
    </source>
</evidence>
<evidence type="ECO:0000256" key="3">
    <source>
        <dbReference type="ARBA" id="ARBA00022771"/>
    </source>
</evidence>
<reference evidence="10" key="1">
    <citation type="journal article" date="2018" name="Nat. Plants">
        <title>Whole-genome landscape of Medicago truncatula symbiotic genes.</title>
        <authorList>
            <person name="Pecrix Y."/>
            <person name="Staton S.E."/>
            <person name="Sallet E."/>
            <person name="Lelandais-Briere C."/>
            <person name="Moreau S."/>
            <person name="Carrere S."/>
            <person name="Blein T."/>
            <person name="Jardinaud M.F."/>
            <person name="Latrasse D."/>
            <person name="Zouine M."/>
            <person name="Zahm M."/>
            <person name="Kreplak J."/>
            <person name="Mayjonade B."/>
            <person name="Satge C."/>
            <person name="Perez M."/>
            <person name="Cauet S."/>
            <person name="Marande W."/>
            <person name="Chantry-Darmon C."/>
            <person name="Lopez-Roques C."/>
            <person name="Bouchez O."/>
            <person name="Berard A."/>
            <person name="Debelle F."/>
            <person name="Munos S."/>
            <person name="Bendahmane A."/>
            <person name="Berges H."/>
            <person name="Niebel A."/>
            <person name="Buitink J."/>
            <person name="Frugier F."/>
            <person name="Benhamed M."/>
            <person name="Crespi M."/>
            <person name="Gouzy J."/>
            <person name="Gamas P."/>
        </authorList>
    </citation>
    <scope>NUCLEOTIDE SEQUENCE [LARGE SCALE GENOMIC DNA]</scope>
    <source>
        <strain evidence="10">cv. Jemalong A17</strain>
    </source>
</reference>
<evidence type="ECO:0000259" key="8">
    <source>
        <dbReference type="Pfam" id="PF14372"/>
    </source>
</evidence>
<evidence type="ECO:0000256" key="1">
    <source>
        <dbReference type="ARBA" id="ARBA00004123"/>
    </source>
</evidence>
<dbReference type="PANTHER" id="PTHR46481">
    <property type="entry name" value="ZINC FINGER BED DOMAIN-CONTAINING PROTEIN 4"/>
    <property type="match status" value="1"/>
</dbReference>
<keyword evidence="4" id="KW-0862">Zinc</keyword>
<dbReference type="InterPro" id="IPR052035">
    <property type="entry name" value="ZnF_BED_domain_contain"/>
</dbReference>
<name>A0A396GPC8_MEDTR</name>
<feature type="domain" description="hAT-like transposase RNase-H fold" evidence="8">
    <location>
        <begin position="319"/>
        <end position="416"/>
    </location>
</feature>
<evidence type="ECO:0000256" key="2">
    <source>
        <dbReference type="ARBA" id="ARBA00022723"/>
    </source>
</evidence>
<dbReference type="GO" id="GO:0003677">
    <property type="term" value="F:DNA binding"/>
    <property type="evidence" value="ECO:0007669"/>
    <property type="project" value="UniProtKB-KW"/>
</dbReference>
<dbReference type="PANTHER" id="PTHR46481:SF10">
    <property type="entry name" value="ZINC FINGER BED DOMAIN-CONTAINING PROTEIN 39"/>
    <property type="match status" value="1"/>
</dbReference>
<organism evidence="9 10">
    <name type="scientific">Medicago truncatula</name>
    <name type="common">Barrel medic</name>
    <name type="synonym">Medicago tribuloides</name>
    <dbReference type="NCBI Taxonomy" id="3880"/>
    <lineage>
        <taxon>Eukaryota</taxon>
        <taxon>Viridiplantae</taxon>
        <taxon>Streptophyta</taxon>
        <taxon>Embryophyta</taxon>
        <taxon>Tracheophyta</taxon>
        <taxon>Spermatophyta</taxon>
        <taxon>Magnoliopsida</taxon>
        <taxon>eudicotyledons</taxon>
        <taxon>Gunneridae</taxon>
        <taxon>Pentapetalae</taxon>
        <taxon>rosids</taxon>
        <taxon>fabids</taxon>
        <taxon>Fabales</taxon>
        <taxon>Fabaceae</taxon>
        <taxon>Papilionoideae</taxon>
        <taxon>50 kb inversion clade</taxon>
        <taxon>NPAAA clade</taxon>
        <taxon>Hologalegina</taxon>
        <taxon>IRL clade</taxon>
        <taxon>Trifolieae</taxon>
        <taxon>Medicago</taxon>
    </lineage>
</organism>
<keyword evidence="2" id="KW-0479">Metal-binding</keyword>
<dbReference type="InterPro" id="IPR012337">
    <property type="entry name" value="RNaseH-like_sf"/>
</dbReference>
<dbReference type="InterPro" id="IPR008906">
    <property type="entry name" value="HATC_C_dom"/>
</dbReference>
<sequence>MFHEQDIEEISQENVESIGEIDQLWLVKRCASMILSNDFPFDFFEREGMSNFMKVLNPNAVMPPINVIKAYVSDLYTKAKLKLKQDLATIPNRISLTVDLWESCTTETYICLTAHFADANWKLKSKVLTFCTVDPTGAEMCERMVEFLSDWGIEKKIFSLTLDDSSENDILQELLKTQLGLQNGLLCDGEFFHGHCYARVLKLIVEEGLKLVSDAVSKIRQSILFFRDSKSRRQKFKECVEKVGGVDSSVRLHLDMSMTVNSTYLMLESALKYRCVFESLHLYDDNYELCPSVEEWKRVEKICVFLLPLRETANMINGTAHPTSNMYFLQVWKVQCVLADSLRDEDEAIKRMAERMMSKFEKYWDEYSVVLALGAVLDPRMKFSTLAHCYSKLDVSACERKLQEVKSKLYMLFDKYSSKSISSGVQRTIQDESSSMPLQKKLKSSSHGLFDELKTHHEQLVTGKSQLDIYLAESNLDFRCYEDMDVLQWWKSNNNRFPDLSILARDLLSVPVNTIASDLDFCIGLHVFNKYKDRMLPMNLDARFCTRNWLYNFVRDVGEDDDDFEEIMNETDSDD</sequence>
<dbReference type="InterPro" id="IPR025525">
    <property type="entry name" value="hAT-like_transposase_RNase-H"/>
</dbReference>
<dbReference type="GO" id="GO:0008270">
    <property type="term" value="F:zinc ion binding"/>
    <property type="evidence" value="ECO:0007669"/>
    <property type="project" value="UniProtKB-KW"/>
</dbReference>
<accession>A0A396GPC8</accession>
<feature type="domain" description="HAT C-terminal dimerisation" evidence="7">
    <location>
        <begin position="467"/>
        <end position="550"/>
    </location>
</feature>
<proteinExistence type="predicted"/>
<gene>
    <name evidence="9" type="ORF">MtrunA17_Chr8g0383081</name>
</gene>
<protein>
    <submittedName>
        <fullName evidence="9">Putative HAT dimerization domain, ribonuclease H-like domain, hAT-like transposase, RNase-H</fullName>
    </submittedName>
</protein>
<dbReference type="Gramene" id="rna49517">
    <property type="protein sequence ID" value="RHN42999.1"/>
    <property type="gene ID" value="gene49517"/>
</dbReference>
<keyword evidence="5" id="KW-0238">DNA-binding</keyword>
<evidence type="ECO:0000256" key="5">
    <source>
        <dbReference type="ARBA" id="ARBA00023125"/>
    </source>
</evidence>
<dbReference type="OrthoDB" id="1397086at2759"/>
<evidence type="ECO:0000256" key="6">
    <source>
        <dbReference type="ARBA" id="ARBA00023242"/>
    </source>
</evidence>
<dbReference type="GO" id="GO:0005634">
    <property type="term" value="C:nucleus"/>
    <property type="evidence" value="ECO:0007669"/>
    <property type="project" value="UniProtKB-SubCell"/>
</dbReference>
<evidence type="ECO:0000259" key="7">
    <source>
        <dbReference type="Pfam" id="PF05699"/>
    </source>
</evidence>
<dbReference type="EMBL" id="PSQE01000008">
    <property type="protein sequence ID" value="RHN42999.1"/>
    <property type="molecule type" value="Genomic_DNA"/>
</dbReference>
<evidence type="ECO:0000313" key="10">
    <source>
        <dbReference type="Proteomes" id="UP000265566"/>
    </source>
</evidence>
<keyword evidence="6" id="KW-0539">Nucleus</keyword>
<dbReference type="Proteomes" id="UP000265566">
    <property type="component" value="Chromosome 8"/>
</dbReference>
<dbReference type="SUPFAM" id="SSF53098">
    <property type="entry name" value="Ribonuclease H-like"/>
    <property type="match status" value="1"/>
</dbReference>
<dbReference type="AlphaFoldDB" id="A0A396GPC8"/>
<dbReference type="Pfam" id="PF05699">
    <property type="entry name" value="Dimer_Tnp_hAT"/>
    <property type="match status" value="1"/>
</dbReference>
<comment type="caution">
    <text evidence="9">The sequence shown here is derived from an EMBL/GenBank/DDBJ whole genome shotgun (WGS) entry which is preliminary data.</text>
</comment>
<comment type="subcellular location">
    <subcellularLocation>
        <location evidence="1">Nucleus</location>
    </subcellularLocation>
</comment>